<gene>
    <name evidence="1" type="ORF">NCTC11179_01548</name>
</gene>
<organism evidence="1 2">
    <name type="scientific">Myroides odoratus</name>
    <name type="common">Flavobacterium odoratum</name>
    <dbReference type="NCBI Taxonomy" id="256"/>
    <lineage>
        <taxon>Bacteria</taxon>
        <taxon>Pseudomonadati</taxon>
        <taxon>Bacteroidota</taxon>
        <taxon>Flavobacteriia</taxon>
        <taxon>Flavobacteriales</taxon>
        <taxon>Flavobacteriaceae</taxon>
        <taxon>Myroides</taxon>
    </lineage>
</organism>
<dbReference type="EMBL" id="UGQL01000001">
    <property type="protein sequence ID" value="STZ28010.1"/>
    <property type="molecule type" value="Genomic_DNA"/>
</dbReference>
<name>A0A378RQQ6_MYROD</name>
<dbReference type="Proteomes" id="UP000255024">
    <property type="component" value="Unassembled WGS sequence"/>
</dbReference>
<dbReference type="RefSeq" id="WP_115090839.1">
    <property type="nucleotide sequence ID" value="NZ_CP068107.1"/>
</dbReference>
<reference evidence="1 2" key="1">
    <citation type="submission" date="2018-06" db="EMBL/GenBank/DDBJ databases">
        <authorList>
            <consortium name="Pathogen Informatics"/>
            <person name="Doyle S."/>
        </authorList>
    </citation>
    <scope>NUCLEOTIDE SEQUENCE [LARGE SCALE GENOMIC DNA]</scope>
    <source>
        <strain evidence="1 2">NCTC11179</strain>
    </source>
</reference>
<evidence type="ECO:0000313" key="2">
    <source>
        <dbReference type="Proteomes" id="UP000255024"/>
    </source>
</evidence>
<evidence type="ECO:0000313" key="1">
    <source>
        <dbReference type="EMBL" id="STZ28010.1"/>
    </source>
</evidence>
<dbReference type="PROSITE" id="PS51257">
    <property type="entry name" value="PROKAR_LIPOPROTEIN"/>
    <property type="match status" value="1"/>
</dbReference>
<evidence type="ECO:0008006" key="3">
    <source>
        <dbReference type="Google" id="ProtNLM"/>
    </source>
</evidence>
<accession>A0A378RQQ6</accession>
<protein>
    <recommendedName>
        <fullName evidence="3">Lipoprotein</fullName>
    </recommendedName>
</protein>
<proteinExistence type="predicted"/>
<sequence length="196" mass="22650">MKKIIAILVGSIALASCSSDDNKSSSDDPIFSQPYTELANLDELQTGKYQYVGNKIGDRKVGVVGETSNCKRIDYLLVHRNPTTSVLDSLTYNNFRLDKVEGKLECMSIFEFPRLLQKNELLRPGYMRTSIEDGYYEQLYKDDGKTKDGRAYRRKDHFKGELEIGFQAGYLRVEDRISDYSRITKDEKVYLYFKKM</sequence>
<keyword evidence="2" id="KW-1185">Reference proteome</keyword>
<dbReference type="AlphaFoldDB" id="A0A378RQQ6"/>